<reference evidence="5 6" key="1">
    <citation type="submission" date="2016-09" db="EMBL/GenBank/DDBJ databases">
        <title>Genome Sequence of Lactobacillus sunkii Strain CG01.</title>
        <authorList>
            <person name="Poehlein A."/>
            <person name="Gabris C."/>
            <person name="Bengelsdorf F.R."/>
            <person name="Duerre P."/>
            <person name="Daniel R."/>
        </authorList>
    </citation>
    <scope>NUCLEOTIDE SEQUENCE [LARGE SCALE GENOMIC DNA]</scope>
    <source>
        <strain evidence="5 6">CG_D</strain>
    </source>
</reference>
<accession>A0A1E7XJ45</accession>
<dbReference type="PROSITE" id="PS00041">
    <property type="entry name" value="HTH_ARAC_FAMILY_1"/>
    <property type="match status" value="1"/>
</dbReference>
<organism evidence="5 6">
    <name type="scientific">Lentilactobacillus sunkii</name>
    <dbReference type="NCBI Taxonomy" id="481719"/>
    <lineage>
        <taxon>Bacteria</taxon>
        <taxon>Bacillati</taxon>
        <taxon>Bacillota</taxon>
        <taxon>Bacilli</taxon>
        <taxon>Lactobacillales</taxon>
        <taxon>Lactobacillaceae</taxon>
        <taxon>Lentilactobacillus</taxon>
    </lineage>
</organism>
<dbReference type="PANTHER" id="PTHR43280">
    <property type="entry name" value="ARAC-FAMILY TRANSCRIPTIONAL REGULATOR"/>
    <property type="match status" value="1"/>
</dbReference>
<dbReference type="Gene3D" id="1.10.10.60">
    <property type="entry name" value="Homeodomain-like"/>
    <property type="match status" value="2"/>
</dbReference>
<sequence>MPSNFPYTSSDYFSEDLRPLGLDISMQTYTETEQPHYRDEVEFLLIRKGNGQIDINNTLMKISEGDLIQLMPYHVHHFVLNELQQLNIIRVRCSIGLLLMTSTNRKMYLNAVKRLDKQLPIIHLTEKDQKKLETFCNEIISERKVSHNADPEPLNIALIAILSYVIEKNKNQKESIQLNIGWQCLQYVQVHHQESDLDQLKVAQALRIQKNRVDQLIKGLTGNGFHKILNQVRIRNATALLQFDELSINQIAQICGYQTQSNFYKQFKLVHDVYPSVYRETLLGKASENISLDAWSIVMVILQNCTKPFSLTDLVEATHFSKKSIELLLQRNLKTTFKQLRDEFRVQIAHSLLKSLDLSVGKVAYHVGFSDINTFTRNFKKVYGVTPSKMLHA</sequence>
<protein>
    <submittedName>
        <fullName evidence="5">Xylose operon regulatory protein</fullName>
    </submittedName>
</protein>
<dbReference type="GO" id="GO:0003700">
    <property type="term" value="F:DNA-binding transcription factor activity"/>
    <property type="evidence" value="ECO:0007669"/>
    <property type="project" value="InterPro"/>
</dbReference>
<dbReference type="Pfam" id="PF12833">
    <property type="entry name" value="HTH_18"/>
    <property type="match status" value="2"/>
</dbReference>
<evidence type="ECO:0000313" key="5">
    <source>
        <dbReference type="EMBL" id="OFA13089.1"/>
    </source>
</evidence>
<dbReference type="SMART" id="SM00342">
    <property type="entry name" value="HTH_ARAC"/>
    <property type="match status" value="2"/>
</dbReference>
<evidence type="ECO:0000256" key="3">
    <source>
        <dbReference type="ARBA" id="ARBA00023163"/>
    </source>
</evidence>
<dbReference type="AlphaFoldDB" id="A0A1E7XJ45"/>
<dbReference type="PANTHER" id="PTHR43280:SF28">
    <property type="entry name" value="HTH-TYPE TRANSCRIPTIONAL ACTIVATOR RHAS"/>
    <property type="match status" value="1"/>
</dbReference>
<dbReference type="Proteomes" id="UP000177010">
    <property type="component" value="Unassembled WGS sequence"/>
</dbReference>
<comment type="caution">
    <text evidence="5">The sequence shown here is derived from an EMBL/GenBank/DDBJ whole genome shotgun (WGS) entry which is preliminary data.</text>
</comment>
<keyword evidence="2" id="KW-0238">DNA-binding</keyword>
<dbReference type="SUPFAM" id="SSF46689">
    <property type="entry name" value="Homeodomain-like"/>
    <property type="match status" value="2"/>
</dbReference>
<keyword evidence="3" id="KW-0804">Transcription</keyword>
<keyword evidence="1" id="KW-0805">Transcription regulation</keyword>
<name>A0A1E7XJ45_9LACO</name>
<proteinExistence type="predicted"/>
<dbReference type="InterPro" id="IPR018060">
    <property type="entry name" value="HTH_AraC"/>
</dbReference>
<dbReference type="InterPro" id="IPR020449">
    <property type="entry name" value="Tscrpt_reg_AraC-type_HTH"/>
</dbReference>
<dbReference type="PRINTS" id="PR00032">
    <property type="entry name" value="HTHARAC"/>
</dbReference>
<feature type="domain" description="HTH araC/xylS-type" evidence="4">
    <location>
        <begin position="295"/>
        <end position="393"/>
    </location>
</feature>
<evidence type="ECO:0000259" key="4">
    <source>
        <dbReference type="PROSITE" id="PS01124"/>
    </source>
</evidence>
<feature type="domain" description="HTH araC/xylS-type" evidence="4">
    <location>
        <begin position="182"/>
        <end position="281"/>
    </location>
</feature>
<gene>
    <name evidence="5" type="primary">xylR</name>
    <name evidence="5" type="ORF">LASUN_00880</name>
</gene>
<evidence type="ECO:0000313" key="6">
    <source>
        <dbReference type="Proteomes" id="UP000177010"/>
    </source>
</evidence>
<dbReference type="EMBL" id="MIQE01000002">
    <property type="protein sequence ID" value="OFA13089.1"/>
    <property type="molecule type" value="Genomic_DNA"/>
</dbReference>
<dbReference type="InterPro" id="IPR037923">
    <property type="entry name" value="HTH-like"/>
</dbReference>
<dbReference type="InterPro" id="IPR009057">
    <property type="entry name" value="Homeodomain-like_sf"/>
</dbReference>
<evidence type="ECO:0000256" key="1">
    <source>
        <dbReference type="ARBA" id="ARBA00023015"/>
    </source>
</evidence>
<dbReference type="SUPFAM" id="SSF51215">
    <property type="entry name" value="Regulatory protein AraC"/>
    <property type="match status" value="1"/>
</dbReference>
<evidence type="ECO:0000256" key="2">
    <source>
        <dbReference type="ARBA" id="ARBA00023125"/>
    </source>
</evidence>
<dbReference type="PROSITE" id="PS01124">
    <property type="entry name" value="HTH_ARAC_FAMILY_2"/>
    <property type="match status" value="2"/>
</dbReference>
<dbReference type="GO" id="GO:0043565">
    <property type="term" value="F:sequence-specific DNA binding"/>
    <property type="evidence" value="ECO:0007669"/>
    <property type="project" value="InterPro"/>
</dbReference>
<dbReference type="InterPro" id="IPR018062">
    <property type="entry name" value="HTH_AraC-typ_CS"/>
</dbReference>
<dbReference type="STRING" id="481719.LASUN_00880"/>